<dbReference type="EMBL" id="CP045898">
    <property type="protein sequence ID" value="QQP40268.1"/>
    <property type="molecule type" value="Genomic_DNA"/>
</dbReference>
<reference evidence="3" key="1">
    <citation type="submission" date="2021-01" db="EMBL/GenBank/DDBJ databases">
        <title>Caligus Genome Assembly.</title>
        <authorList>
            <person name="Gallardo-Escarate C."/>
        </authorList>
    </citation>
    <scope>NUCLEOTIDE SEQUENCE [LARGE SCALE GENOMIC DNA]</scope>
</reference>
<evidence type="ECO:0000313" key="3">
    <source>
        <dbReference type="Proteomes" id="UP000595437"/>
    </source>
</evidence>
<organism evidence="2 3">
    <name type="scientific">Caligus rogercresseyi</name>
    <name type="common">Sea louse</name>
    <dbReference type="NCBI Taxonomy" id="217165"/>
    <lineage>
        <taxon>Eukaryota</taxon>
        <taxon>Metazoa</taxon>
        <taxon>Ecdysozoa</taxon>
        <taxon>Arthropoda</taxon>
        <taxon>Crustacea</taxon>
        <taxon>Multicrustacea</taxon>
        <taxon>Hexanauplia</taxon>
        <taxon>Copepoda</taxon>
        <taxon>Siphonostomatoida</taxon>
        <taxon>Caligidae</taxon>
        <taxon>Caligus</taxon>
    </lineage>
</organism>
<accession>A0A7T8JYW1</accession>
<protein>
    <submittedName>
        <fullName evidence="2">Kinesin-like protein</fullName>
    </submittedName>
</protein>
<name>A0A7T8JYW1_CALRO</name>
<evidence type="ECO:0000256" key="1">
    <source>
        <dbReference type="SAM" id="MobiDB-lite"/>
    </source>
</evidence>
<feature type="region of interest" description="Disordered" evidence="1">
    <location>
        <begin position="53"/>
        <end position="72"/>
    </location>
</feature>
<evidence type="ECO:0000313" key="2">
    <source>
        <dbReference type="EMBL" id="QQP40268.1"/>
    </source>
</evidence>
<dbReference type="Proteomes" id="UP000595437">
    <property type="component" value="Chromosome 9"/>
</dbReference>
<sequence>GFRRTTRDYEGPTVAPRVQAVLDAAMLNVEPDIELDVGLLNATQSVRGSIKVKKRLGGGGENRPQSSLLPTPKNFILPPGDSFLNENIRLQSMKTIRPNLTHPSPCLLATTCIN</sequence>
<dbReference type="OrthoDB" id="3176171at2759"/>
<gene>
    <name evidence="2" type="ORF">FKW44_014255</name>
</gene>
<dbReference type="AlphaFoldDB" id="A0A7T8JYW1"/>
<feature type="non-terminal residue" evidence="2">
    <location>
        <position position="1"/>
    </location>
</feature>
<keyword evidence="3" id="KW-1185">Reference proteome</keyword>
<proteinExistence type="predicted"/>